<gene>
    <name evidence="4" type="ORF">F8C67_09615</name>
</gene>
<dbReference type="Pfam" id="PF02575">
    <property type="entry name" value="YbaB_DNA_bd"/>
    <property type="match status" value="1"/>
</dbReference>
<evidence type="ECO:0000313" key="4">
    <source>
        <dbReference type="EMBL" id="KAB2809859.1"/>
    </source>
</evidence>
<keyword evidence="2" id="KW-0963">Cytoplasm</keyword>
<comment type="function">
    <text evidence="2">Binds to DNA and alters its conformation. May be involved in regulation of gene expression, nucleoid organization and DNA protection.</text>
</comment>
<comment type="subcellular location">
    <subcellularLocation>
        <location evidence="2">Cytoplasm</location>
        <location evidence="2">Nucleoid</location>
    </subcellularLocation>
</comment>
<dbReference type="HAMAP" id="MF_00274">
    <property type="entry name" value="DNA_YbaB_EbfC"/>
    <property type="match status" value="1"/>
</dbReference>
<protein>
    <recommendedName>
        <fullName evidence="2">Nucleoid-associated protein F8C67_09615</fullName>
    </recommendedName>
</protein>
<evidence type="ECO:0000256" key="3">
    <source>
        <dbReference type="SAM" id="Coils"/>
    </source>
</evidence>
<evidence type="ECO:0000256" key="1">
    <source>
        <dbReference type="ARBA" id="ARBA00023125"/>
    </source>
</evidence>
<dbReference type="GO" id="GO:0005829">
    <property type="term" value="C:cytosol"/>
    <property type="evidence" value="ECO:0007669"/>
    <property type="project" value="TreeGrafter"/>
</dbReference>
<dbReference type="GO" id="GO:0003677">
    <property type="term" value="F:DNA binding"/>
    <property type="evidence" value="ECO:0007669"/>
    <property type="project" value="UniProtKB-UniRule"/>
</dbReference>
<evidence type="ECO:0000313" key="5">
    <source>
        <dbReference type="Proteomes" id="UP000468650"/>
    </source>
</evidence>
<accession>A0A6N6RHQ0</accession>
<keyword evidence="3" id="KW-0175">Coiled coil</keyword>
<dbReference type="GO" id="GO:0043590">
    <property type="term" value="C:bacterial nucleoid"/>
    <property type="evidence" value="ECO:0007669"/>
    <property type="project" value="UniProtKB-UniRule"/>
</dbReference>
<name>A0A6N6RHQ0_9FLAO</name>
<dbReference type="InterPro" id="IPR004401">
    <property type="entry name" value="YbaB/EbfC"/>
</dbReference>
<comment type="caution">
    <text evidence="4">The sequence shown here is derived from an EMBL/GenBank/DDBJ whole genome shotgun (WGS) entry which is preliminary data.</text>
</comment>
<dbReference type="EMBL" id="WBVO01000007">
    <property type="protein sequence ID" value="KAB2809859.1"/>
    <property type="molecule type" value="Genomic_DNA"/>
</dbReference>
<reference evidence="4 5" key="1">
    <citation type="submission" date="2019-09" db="EMBL/GenBank/DDBJ databases">
        <title>Genomes of family Cryomorphaceae.</title>
        <authorList>
            <person name="Bowman J.P."/>
        </authorList>
    </citation>
    <scope>NUCLEOTIDE SEQUENCE [LARGE SCALE GENOMIC DNA]</scope>
    <source>
        <strain evidence="4 5">LMG 25704</strain>
    </source>
</reference>
<proteinExistence type="inferred from homology"/>
<dbReference type="PANTHER" id="PTHR33449:SF1">
    <property type="entry name" value="NUCLEOID-ASSOCIATED PROTEIN YBAB"/>
    <property type="match status" value="1"/>
</dbReference>
<dbReference type="Gene3D" id="3.30.1310.10">
    <property type="entry name" value="Nucleoid-associated protein YbaB-like domain"/>
    <property type="match status" value="1"/>
</dbReference>
<dbReference type="PIRSF" id="PIRSF004555">
    <property type="entry name" value="UCP004555"/>
    <property type="match status" value="1"/>
</dbReference>
<dbReference type="OrthoDB" id="1149219at2"/>
<comment type="similarity">
    <text evidence="2">Belongs to the YbaB/EbfC family.</text>
</comment>
<organism evidence="4 5">
    <name type="scientific">Phaeocystidibacter luteus</name>
    <dbReference type="NCBI Taxonomy" id="911197"/>
    <lineage>
        <taxon>Bacteria</taxon>
        <taxon>Pseudomonadati</taxon>
        <taxon>Bacteroidota</taxon>
        <taxon>Flavobacteriia</taxon>
        <taxon>Flavobacteriales</taxon>
        <taxon>Phaeocystidibacteraceae</taxon>
        <taxon>Phaeocystidibacter</taxon>
    </lineage>
</organism>
<dbReference type="InterPro" id="IPR036894">
    <property type="entry name" value="YbaB-like_sf"/>
</dbReference>
<keyword evidence="5" id="KW-1185">Reference proteome</keyword>
<sequence length="101" mass="10715">MKDMMAKLQEAQAKVEEAKERLNTITVQGSSSNGKITVTMTGNRKVTDVVIDESLSDTDEIADLMVIAMNDALEKANSVNEAEMGAAAKSSMPGMGGMFGK</sequence>
<evidence type="ECO:0000256" key="2">
    <source>
        <dbReference type="HAMAP-Rule" id="MF_00274"/>
    </source>
</evidence>
<feature type="coiled-coil region" evidence="3">
    <location>
        <begin position="1"/>
        <end position="28"/>
    </location>
</feature>
<comment type="subunit">
    <text evidence="2">Homodimer.</text>
</comment>
<dbReference type="PANTHER" id="PTHR33449">
    <property type="entry name" value="NUCLEOID-ASSOCIATED PROTEIN YBAB"/>
    <property type="match status" value="1"/>
</dbReference>
<dbReference type="Proteomes" id="UP000468650">
    <property type="component" value="Unassembled WGS sequence"/>
</dbReference>
<dbReference type="RefSeq" id="WP_151667682.1">
    <property type="nucleotide sequence ID" value="NZ_WBVO01000007.1"/>
</dbReference>
<keyword evidence="1 2" id="KW-0238">DNA-binding</keyword>
<dbReference type="SUPFAM" id="SSF82607">
    <property type="entry name" value="YbaB-like"/>
    <property type="match status" value="1"/>
</dbReference>
<dbReference type="AlphaFoldDB" id="A0A6N6RHQ0"/>